<feature type="transmembrane region" description="Helical" evidence="7">
    <location>
        <begin position="138"/>
        <end position="161"/>
    </location>
</feature>
<name>A0A250B3R5_9GAMM</name>
<dbReference type="RefSeq" id="WP_095847292.1">
    <property type="nucleotide sequence ID" value="NZ_CP014136.1"/>
</dbReference>
<evidence type="ECO:0000313" key="8">
    <source>
        <dbReference type="EMBL" id="ATA20706.1"/>
    </source>
</evidence>
<dbReference type="SUPFAM" id="SSF103473">
    <property type="entry name" value="MFS general substrate transporter"/>
    <property type="match status" value="1"/>
</dbReference>
<dbReference type="Proteomes" id="UP000217182">
    <property type="component" value="Chromosome"/>
</dbReference>
<evidence type="ECO:0008006" key="10">
    <source>
        <dbReference type="Google" id="ProtNLM"/>
    </source>
</evidence>
<feature type="transmembrane region" description="Helical" evidence="7">
    <location>
        <begin position="167"/>
        <end position="187"/>
    </location>
</feature>
<evidence type="ECO:0000256" key="2">
    <source>
        <dbReference type="ARBA" id="ARBA00022448"/>
    </source>
</evidence>
<dbReference type="InterPro" id="IPR011701">
    <property type="entry name" value="MFS"/>
</dbReference>
<evidence type="ECO:0000256" key="6">
    <source>
        <dbReference type="ARBA" id="ARBA00023136"/>
    </source>
</evidence>
<sequence>MKPHLVCQNPAFSRLAALQLIISLADWMLIVLLQIIVFDLTHSAFNVMLLIICELVPMLLFGALAGALTDRANLRRVLGWACLLRLVVIAALLVPFFRQQLIPLFVVTALSATCNRFFVPAASALLPRLVPAEKLSAANALIMSVRMAGMAAGTLIAGVVASHYGHTVAVSAIAVLLLIAGVLCLAIPGLRSQPPQAHEGSLWGDLRLTITRYGANLTLPLAASMLVMLALGSFEILALIYVSRILHRPSSDVSLLFGCYGFGMLAGLVLSSMKNSLPRYNRWMLISLVLMCVSIWALSQAKTMAWALPMVAIAGLAEGLVITLSLLRIYTQVPDEFCARVIALLDTGTGAAYLVSVLLTGFLADRYAADVLLHGIALTLSALLALGFILTQTGNARRSHKHLSKQ</sequence>
<proteinExistence type="predicted"/>
<dbReference type="CDD" id="cd06173">
    <property type="entry name" value="MFS_MefA_like"/>
    <property type="match status" value="1"/>
</dbReference>
<feature type="transmembrane region" description="Helical" evidence="7">
    <location>
        <begin position="44"/>
        <end position="65"/>
    </location>
</feature>
<keyword evidence="3" id="KW-1003">Cell membrane</keyword>
<feature type="transmembrane region" description="Helical" evidence="7">
    <location>
        <begin position="77"/>
        <end position="96"/>
    </location>
</feature>
<feature type="transmembrane region" description="Helical" evidence="7">
    <location>
        <begin position="337"/>
        <end position="359"/>
    </location>
</feature>
<keyword evidence="2" id="KW-0813">Transport</keyword>
<feature type="transmembrane region" description="Helical" evidence="7">
    <location>
        <begin position="217"/>
        <end position="241"/>
    </location>
</feature>
<evidence type="ECO:0000256" key="1">
    <source>
        <dbReference type="ARBA" id="ARBA00004651"/>
    </source>
</evidence>
<feature type="transmembrane region" description="Helical" evidence="7">
    <location>
        <begin position="253"/>
        <end position="271"/>
    </location>
</feature>
<keyword evidence="9" id="KW-1185">Reference proteome</keyword>
<keyword evidence="6 7" id="KW-0472">Membrane</keyword>
<keyword evidence="4 7" id="KW-0812">Transmembrane</keyword>
<comment type="subcellular location">
    <subcellularLocation>
        <location evidence="1">Cell membrane</location>
        <topology evidence="1">Multi-pass membrane protein</topology>
    </subcellularLocation>
</comment>
<feature type="transmembrane region" description="Helical" evidence="7">
    <location>
        <begin position="305"/>
        <end position="330"/>
    </location>
</feature>
<dbReference type="AlphaFoldDB" id="A0A250B3R5"/>
<evidence type="ECO:0000256" key="7">
    <source>
        <dbReference type="SAM" id="Phobius"/>
    </source>
</evidence>
<dbReference type="Gene3D" id="1.20.1250.20">
    <property type="entry name" value="MFS general substrate transporter like domains"/>
    <property type="match status" value="1"/>
</dbReference>
<dbReference type="Pfam" id="PF07690">
    <property type="entry name" value="MFS_1"/>
    <property type="match status" value="1"/>
</dbReference>
<keyword evidence="5 7" id="KW-1133">Transmembrane helix</keyword>
<dbReference type="KEGG" id="gqu:AWC35_15900"/>
<protein>
    <recommendedName>
        <fullName evidence="10">MFS transporter</fullName>
    </recommendedName>
</protein>
<feature type="transmembrane region" description="Helical" evidence="7">
    <location>
        <begin position="12"/>
        <end position="38"/>
    </location>
</feature>
<dbReference type="EMBL" id="CP014136">
    <property type="protein sequence ID" value="ATA20706.1"/>
    <property type="molecule type" value="Genomic_DNA"/>
</dbReference>
<dbReference type="GO" id="GO:0005886">
    <property type="term" value="C:plasma membrane"/>
    <property type="evidence" value="ECO:0007669"/>
    <property type="project" value="UniProtKB-SubCell"/>
</dbReference>
<feature type="transmembrane region" description="Helical" evidence="7">
    <location>
        <begin position="102"/>
        <end position="126"/>
    </location>
</feature>
<dbReference type="PANTHER" id="PTHR43266:SF7">
    <property type="entry name" value="TRANSPORTER, PUTATIVE-RELATED"/>
    <property type="match status" value="1"/>
</dbReference>
<evidence type="ECO:0000313" key="9">
    <source>
        <dbReference type="Proteomes" id="UP000217182"/>
    </source>
</evidence>
<evidence type="ECO:0000256" key="4">
    <source>
        <dbReference type="ARBA" id="ARBA00022692"/>
    </source>
</evidence>
<gene>
    <name evidence="8" type="ORF">AWC35_15900</name>
</gene>
<evidence type="ECO:0000256" key="3">
    <source>
        <dbReference type="ARBA" id="ARBA00022475"/>
    </source>
</evidence>
<reference evidence="8 9" key="1">
    <citation type="submission" date="2016-01" db="EMBL/GenBank/DDBJ databases">
        <authorList>
            <person name="Oliw E.H."/>
        </authorList>
    </citation>
    <scope>NUCLEOTIDE SEQUENCE [LARGE SCALE GENOMIC DNA]</scope>
    <source>
        <strain evidence="8 9">FRB97</strain>
    </source>
</reference>
<feature type="transmembrane region" description="Helical" evidence="7">
    <location>
        <begin position="371"/>
        <end position="391"/>
    </location>
</feature>
<accession>A0A250B3R5</accession>
<dbReference type="InterPro" id="IPR036259">
    <property type="entry name" value="MFS_trans_sf"/>
</dbReference>
<organism evidence="8 9">
    <name type="scientific">Gibbsiella quercinecans</name>
    <dbReference type="NCBI Taxonomy" id="929813"/>
    <lineage>
        <taxon>Bacteria</taxon>
        <taxon>Pseudomonadati</taxon>
        <taxon>Pseudomonadota</taxon>
        <taxon>Gammaproteobacteria</taxon>
        <taxon>Enterobacterales</taxon>
        <taxon>Yersiniaceae</taxon>
        <taxon>Gibbsiella</taxon>
    </lineage>
</organism>
<dbReference type="OrthoDB" id="9775268at2"/>
<dbReference type="GO" id="GO:0022857">
    <property type="term" value="F:transmembrane transporter activity"/>
    <property type="evidence" value="ECO:0007669"/>
    <property type="project" value="InterPro"/>
</dbReference>
<evidence type="ECO:0000256" key="5">
    <source>
        <dbReference type="ARBA" id="ARBA00022989"/>
    </source>
</evidence>
<feature type="transmembrane region" description="Helical" evidence="7">
    <location>
        <begin position="283"/>
        <end position="299"/>
    </location>
</feature>
<dbReference type="PANTHER" id="PTHR43266">
    <property type="entry name" value="MACROLIDE-EFFLUX PROTEIN"/>
    <property type="match status" value="1"/>
</dbReference>